<dbReference type="FunFam" id="1.20.5.110:FF:000034">
    <property type="entry name" value="syntaxin-61 isoform X1"/>
    <property type="match status" value="1"/>
</dbReference>
<keyword evidence="2" id="KW-0813">Transport</keyword>
<dbReference type="FunFam" id="1.20.58.90:FF:000004">
    <property type="entry name" value="Syntaxin 10"/>
    <property type="match status" value="1"/>
</dbReference>
<dbReference type="CDD" id="cd21445">
    <property type="entry name" value="SNARE_NTD_AtSYP61-like"/>
    <property type="match status" value="1"/>
</dbReference>
<dbReference type="GO" id="GO:0015031">
    <property type="term" value="P:protein transport"/>
    <property type="evidence" value="ECO:0007669"/>
    <property type="project" value="UniProtKB-KW"/>
</dbReference>
<evidence type="ECO:0000256" key="4">
    <source>
        <dbReference type="ARBA" id="ARBA00022927"/>
    </source>
</evidence>
<evidence type="ECO:0000259" key="10">
    <source>
        <dbReference type="PROSITE" id="PS50192"/>
    </source>
</evidence>
<dbReference type="SMART" id="SM00397">
    <property type="entry name" value="t_SNARE"/>
    <property type="match status" value="1"/>
</dbReference>
<feature type="domain" description="T-SNARE coiled-coil homology" evidence="10">
    <location>
        <begin position="178"/>
        <end position="240"/>
    </location>
</feature>
<reference evidence="11 12" key="1">
    <citation type="journal article" date="2019" name="Nat. Plants">
        <title>Genome sequencing of Musa balbisiana reveals subgenome evolution and function divergence in polyploid bananas.</title>
        <authorList>
            <person name="Yao X."/>
        </authorList>
    </citation>
    <scope>NUCLEOTIDE SEQUENCE [LARGE SCALE GENOMIC DNA]</scope>
    <source>
        <strain evidence="12">cv. DH-PKW</strain>
        <tissue evidence="11">Leaves</tissue>
    </source>
</reference>
<dbReference type="InterPro" id="IPR015260">
    <property type="entry name" value="Syntaxin-6/10/61_N"/>
</dbReference>
<gene>
    <name evidence="11" type="ORF">C4D60_Mb06t26730</name>
</gene>
<keyword evidence="3 9" id="KW-0812">Transmembrane</keyword>
<name>A0A4S8IR16_MUSBA</name>
<dbReference type="SUPFAM" id="SSF47661">
    <property type="entry name" value="t-snare proteins"/>
    <property type="match status" value="1"/>
</dbReference>
<keyword evidence="6" id="KW-0333">Golgi apparatus</keyword>
<dbReference type="Gene3D" id="1.20.5.110">
    <property type="match status" value="1"/>
</dbReference>
<dbReference type="PROSITE" id="PS50192">
    <property type="entry name" value="T_SNARE"/>
    <property type="match status" value="1"/>
</dbReference>
<protein>
    <recommendedName>
        <fullName evidence="10">t-SNARE coiled-coil homology domain-containing protein</fullName>
    </recommendedName>
</protein>
<dbReference type="InterPro" id="IPR010989">
    <property type="entry name" value="SNARE"/>
</dbReference>
<comment type="similarity">
    <text evidence="1">Belongs to the syntaxin family.</text>
</comment>
<dbReference type="Pfam" id="PF09177">
    <property type="entry name" value="STX6_10_61_N"/>
    <property type="match status" value="1"/>
</dbReference>
<evidence type="ECO:0000256" key="9">
    <source>
        <dbReference type="SAM" id="Phobius"/>
    </source>
</evidence>
<dbReference type="GO" id="GO:0005794">
    <property type="term" value="C:Golgi apparatus"/>
    <property type="evidence" value="ECO:0007669"/>
    <property type="project" value="UniProtKB-SubCell"/>
</dbReference>
<feature type="transmembrane region" description="Helical" evidence="9">
    <location>
        <begin position="250"/>
        <end position="269"/>
    </location>
</feature>
<evidence type="ECO:0000256" key="3">
    <source>
        <dbReference type="ARBA" id="ARBA00022692"/>
    </source>
</evidence>
<dbReference type="Gene3D" id="1.20.58.90">
    <property type="match status" value="1"/>
</dbReference>
<evidence type="ECO:0000256" key="2">
    <source>
        <dbReference type="ARBA" id="ARBA00022448"/>
    </source>
</evidence>
<comment type="caution">
    <text evidence="11">The sequence shown here is derived from an EMBL/GenBank/DDBJ whole genome shotgun (WGS) entry which is preliminary data.</text>
</comment>
<comment type="subcellular location">
    <subcellularLocation>
        <location evidence="8">Golgi apparatus</location>
        <location evidence="8">trans-Golgi network membrane</location>
        <topology evidence="8">Single-pass type IV membrane protein</topology>
    </subcellularLocation>
</comment>
<organism evidence="11 12">
    <name type="scientific">Musa balbisiana</name>
    <name type="common">Banana</name>
    <dbReference type="NCBI Taxonomy" id="52838"/>
    <lineage>
        <taxon>Eukaryota</taxon>
        <taxon>Viridiplantae</taxon>
        <taxon>Streptophyta</taxon>
        <taxon>Embryophyta</taxon>
        <taxon>Tracheophyta</taxon>
        <taxon>Spermatophyta</taxon>
        <taxon>Magnoliopsida</taxon>
        <taxon>Liliopsida</taxon>
        <taxon>Zingiberales</taxon>
        <taxon>Musaceae</taxon>
        <taxon>Musa</taxon>
    </lineage>
</organism>
<keyword evidence="7 9" id="KW-0472">Membrane</keyword>
<evidence type="ECO:0000256" key="8">
    <source>
        <dbReference type="ARBA" id="ARBA00037801"/>
    </source>
</evidence>
<accession>A0A4S8IR16</accession>
<dbReference type="GO" id="GO:0016020">
    <property type="term" value="C:membrane"/>
    <property type="evidence" value="ECO:0007669"/>
    <property type="project" value="InterPro"/>
</dbReference>
<dbReference type="GO" id="GO:0048193">
    <property type="term" value="P:Golgi vesicle transport"/>
    <property type="evidence" value="ECO:0007669"/>
    <property type="project" value="InterPro"/>
</dbReference>
<evidence type="ECO:0000256" key="5">
    <source>
        <dbReference type="ARBA" id="ARBA00022989"/>
    </source>
</evidence>
<dbReference type="STRING" id="52838.A0A4S8IR16"/>
<evidence type="ECO:0000256" key="7">
    <source>
        <dbReference type="ARBA" id="ARBA00023136"/>
    </source>
</evidence>
<keyword evidence="4" id="KW-0653">Protein transport</keyword>
<keyword evidence="5 9" id="KW-1133">Transmembrane helix</keyword>
<dbReference type="Proteomes" id="UP000317650">
    <property type="component" value="Chromosome 6"/>
</dbReference>
<proteinExistence type="inferred from homology"/>
<evidence type="ECO:0000313" key="12">
    <source>
        <dbReference type="Proteomes" id="UP000317650"/>
    </source>
</evidence>
<keyword evidence="12" id="KW-1185">Reference proteome</keyword>
<dbReference type="PANTHER" id="PTHR12791">
    <property type="entry name" value="GOLGI SNARE BET1-RELATED"/>
    <property type="match status" value="1"/>
</dbReference>
<dbReference type="SUPFAM" id="SSF58038">
    <property type="entry name" value="SNARE fusion complex"/>
    <property type="match status" value="1"/>
</dbReference>
<dbReference type="CDD" id="cd15841">
    <property type="entry name" value="SNARE_Qc"/>
    <property type="match status" value="1"/>
</dbReference>
<evidence type="ECO:0000313" key="11">
    <source>
        <dbReference type="EMBL" id="THU51031.1"/>
    </source>
</evidence>
<dbReference type="AlphaFoldDB" id="A0A4S8IR16"/>
<evidence type="ECO:0000256" key="6">
    <source>
        <dbReference type="ARBA" id="ARBA00023034"/>
    </source>
</evidence>
<dbReference type="Pfam" id="PF05739">
    <property type="entry name" value="SNARE"/>
    <property type="match status" value="1"/>
</dbReference>
<dbReference type="InterPro" id="IPR000727">
    <property type="entry name" value="T_SNARE_dom"/>
</dbReference>
<dbReference type="EMBL" id="PYDT01000009">
    <property type="protein sequence ID" value="THU51031.1"/>
    <property type="molecule type" value="Genomic_DNA"/>
</dbReference>
<evidence type="ECO:0000256" key="1">
    <source>
        <dbReference type="ARBA" id="ARBA00009063"/>
    </source>
</evidence>
<sequence length="270" mass="30661">MTPARDPFYIVKEEIQGSIDKLQASFRQWEQTSLDIGERVRLTKELLASCESLDWQVDELDKAIAVAAKDPARYSLDETELGKRRKWTSIARKQACFLRVFALNWRYYIQQHLKCVGTIKRTIEDSGAKGSSVTPSLNGVRQELMRLPNDYVPMAGRSGYNKSQDDDDFISSESDRQLLLIKQQDEELDELSASVQRIGGIGLTIHDELVGQERILGDLSLEMDTTSNRLDFVQKKVAMVMKKAGAKGQIMMIGFLIVLFIILFVLVFFT</sequence>